<dbReference type="Gene3D" id="2.60.120.260">
    <property type="entry name" value="Galactose-binding domain-like"/>
    <property type="match status" value="1"/>
</dbReference>
<sequence length="695" mass="76718">MSRSRLAALVCTLTTAVTSFLAVTPAASAYEPPRTRQSTGLDAGWRFERSDVPGAQAPGFDDSRWSTVSVPHTWNAQDGQDGGGDYHRGTGWYRRHLAPPATLAGKRVWLQFDGVNTVAEVWLNGIRLGEHRGGYAAFRFDATNAIRLAQDNVLAVRVNNSANPDIAPISADYTFFGGIYRGVSLVAVDPLAIRLGDFGGPGVYLRQRAVTQASATVEVTTKAWNNHTGTRQARVRTVITDAGGAIVAEATTANRAVDAATEFTTTQTLTVRQPRRWQGKADPYLYRAHVEITDAATGRVTDSLTQPLGLRAATVAPDTGFSLNGQRLRLRGVNAHQDRLGQGWAVSPAQQRQDFDLMDEMGVNAYRTAHYQQSQHVMDLADRRGYVVWTEIPLVNQVTDSAAFRANAQQQLSELIRQNFNHPSVFFWGIGNEQASDNAVTNALLDTLAKQVDAEDSGRLSTYATHKGDTDGLASHTSVIGYNKYYGWYGLSDTGPGRWADQLHAKDPARRISISEYGAGASVHQHEENPKPPPTTGKWHPEEYQNLLHENHWKQIEARPYLWGSFVWNMFDFAVDSRGEGDTNGRNDKGLVTYDRQTRKDAFYYYKANWNPEPTVYLASRRWTRRTEAATTVKAYANLDSVTLTLNGVAQGTRTSPDRIHTWPVTLRPGANTVTVSGTKNGRPHTDTVTWTLVG</sequence>
<keyword evidence="4" id="KW-0732">Signal</keyword>
<dbReference type="EMBL" id="JAGIOO010000001">
    <property type="protein sequence ID" value="MBP2478039.1"/>
    <property type="molecule type" value="Genomic_DNA"/>
</dbReference>
<accession>A0ABS5AN86</accession>
<dbReference type="Pfam" id="PF22666">
    <property type="entry name" value="Glyco_hydro_2_N2"/>
    <property type="match status" value="1"/>
</dbReference>
<evidence type="ECO:0000256" key="4">
    <source>
        <dbReference type="SAM" id="SignalP"/>
    </source>
</evidence>
<evidence type="ECO:0000256" key="3">
    <source>
        <dbReference type="ARBA" id="ARBA00023295"/>
    </source>
</evidence>
<reference evidence="9 10" key="1">
    <citation type="submission" date="2021-03" db="EMBL/GenBank/DDBJ databases">
        <title>Sequencing the genomes of 1000 actinobacteria strains.</title>
        <authorList>
            <person name="Klenk H.-P."/>
        </authorList>
    </citation>
    <scope>NUCLEOTIDE SEQUENCE [LARGE SCALE GENOMIC DNA]</scope>
    <source>
        <strain evidence="9 10">DSM 44580</strain>
    </source>
</reference>
<feature type="domain" description="Glycoside hydrolase family 2 immunoglobulin-like beta-sandwich" evidence="5">
    <location>
        <begin position="204"/>
        <end position="311"/>
    </location>
</feature>
<dbReference type="Proteomes" id="UP001519363">
    <property type="component" value="Unassembled WGS sequence"/>
</dbReference>
<comment type="caution">
    <text evidence="9">The sequence shown here is derived from an EMBL/GenBank/DDBJ whole genome shotgun (WGS) entry which is preliminary data.</text>
</comment>
<comment type="similarity">
    <text evidence="1">Belongs to the glycosyl hydrolase 2 family.</text>
</comment>
<dbReference type="Pfam" id="PF02836">
    <property type="entry name" value="Glyco_hydro_2_C"/>
    <property type="match status" value="1"/>
</dbReference>
<dbReference type="PANTHER" id="PTHR42732">
    <property type="entry name" value="BETA-GALACTOSIDASE"/>
    <property type="match status" value="1"/>
</dbReference>
<gene>
    <name evidence="9" type="ORF">JOF53_006911</name>
</gene>
<dbReference type="InterPro" id="IPR006103">
    <property type="entry name" value="Glyco_hydro_2_cat"/>
</dbReference>
<evidence type="ECO:0000313" key="10">
    <source>
        <dbReference type="Proteomes" id="UP001519363"/>
    </source>
</evidence>
<dbReference type="GO" id="GO:0004565">
    <property type="term" value="F:beta-galactosidase activity"/>
    <property type="evidence" value="ECO:0007669"/>
    <property type="project" value="UniProtKB-EC"/>
</dbReference>
<proteinExistence type="inferred from homology"/>
<keyword evidence="10" id="KW-1185">Reference proteome</keyword>
<dbReference type="SUPFAM" id="SSF49785">
    <property type="entry name" value="Galactose-binding domain-like"/>
    <property type="match status" value="1"/>
</dbReference>
<dbReference type="SUPFAM" id="SSF49303">
    <property type="entry name" value="beta-Galactosidase/glucuronidase domain"/>
    <property type="match status" value="1"/>
</dbReference>
<dbReference type="InterPro" id="IPR013783">
    <property type="entry name" value="Ig-like_fold"/>
</dbReference>
<dbReference type="Pfam" id="PF00703">
    <property type="entry name" value="Glyco_hydro_2"/>
    <property type="match status" value="1"/>
</dbReference>
<dbReference type="InterPro" id="IPR036156">
    <property type="entry name" value="Beta-gal/glucu_dom_sf"/>
</dbReference>
<keyword evidence="2 9" id="KW-0378">Hydrolase</keyword>
<evidence type="ECO:0000256" key="1">
    <source>
        <dbReference type="ARBA" id="ARBA00007401"/>
    </source>
</evidence>
<feature type="domain" description="Glycoside hydrolase family 2 catalytic" evidence="6">
    <location>
        <begin position="319"/>
        <end position="608"/>
    </location>
</feature>
<evidence type="ECO:0000259" key="7">
    <source>
        <dbReference type="Pfam" id="PF16355"/>
    </source>
</evidence>
<dbReference type="Gene3D" id="2.60.40.10">
    <property type="entry name" value="Immunoglobulins"/>
    <property type="match status" value="2"/>
</dbReference>
<dbReference type="EC" id="3.2.1.23" evidence="9"/>
<feature type="chain" id="PRO_5046189123" evidence="4">
    <location>
        <begin position="30"/>
        <end position="695"/>
    </location>
</feature>
<keyword evidence="3 9" id="KW-0326">Glycosidase</keyword>
<evidence type="ECO:0000259" key="8">
    <source>
        <dbReference type="Pfam" id="PF22666"/>
    </source>
</evidence>
<evidence type="ECO:0000256" key="2">
    <source>
        <dbReference type="ARBA" id="ARBA00022801"/>
    </source>
</evidence>
<dbReference type="InterPro" id="IPR006102">
    <property type="entry name" value="Ig-like_GH2"/>
</dbReference>
<evidence type="ECO:0000259" key="6">
    <source>
        <dbReference type="Pfam" id="PF02836"/>
    </source>
</evidence>
<dbReference type="InterPro" id="IPR032311">
    <property type="entry name" value="DUF4982"/>
</dbReference>
<dbReference type="SUPFAM" id="SSF51445">
    <property type="entry name" value="(Trans)glycosidases"/>
    <property type="match status" value="1"/>
</dbReference>
<dbReference type="InterPro" id="IPR008979">
    <property type="entry name" value="Galactose-bd-like_sf"/>
</dbReference>
<dbReference type="InterPro" id="IPR006101">
    <property type="entry name" value="Glyco_hydro_2"/>
</dbReference>
<evidence type="ECO:0000259" key="5">
    <source>
        <dbReference type="Pfam" id="PF00703"/>
    </source>
</evidence>
<organism evidence="9 10">
    <name type="scientific">Crossiella equi</name>
    <dbReference type="NCBI Taxonomy" id="130796"/>
    <lineage>
        <taxon>Bacteria</taxon>
        <taxon>Bacillati</taxon>
        <taxon>Actinomycetota</taxon>
        <taxon>Actinomycetes</taxon>
        <taxon>Pseudonocardiales</taxon>
        <taxon>Pseudonocardiaceae</taxon>
        <taxon>Crossiella</taxon>
    </lineage>
</organism>
<protein>
    <submittedName>
        <fullName evidence="9">Beta-galactosidase</fullName>
        <ecNumber evidence="9">3.2.1.23</ecNumber>
    </submittedName>
</protein>
<dbReference type="RefSeq" id="WP_209707516.1">
    <property type="nucleotide sequence ID" value="NZ_JAGIOO010000001.1"/>
</dbReference>
<feature type="domain" description="DUF4982" evidence="7">
    <location>
        <begin position="631"/>
        <end position="683"/>
    </location>
</feature>
<dbReference type="PRINTS" id="PR00132">
    <property type="entry name" value="GLHYDRLASE2"/>
</dbReference>
<dbReference type="InterPro" id="IPR017853">
    <property type="entry name" value="GH"/>
</dbReference>
<dbReference type="PANTHER" id="PTHR42732:SF1">
    <property type="entry name" value="BETA-MANNOSIDASE"/>
    <property type="match status" value="1"/>
</dbReference>
<feature type="signal peptide" evidence="4">
    <location>
        <begin position="1"/>
        <end position="29"/>
    </location>
</feature>
<dbReference type="Gene3D" id="3.20.20.80">
    <property type="entry name" value="Glycosidases"/>
    <property type="match status" value="1"/>
</dbReference>
<feature type="domain" description="Beta-mannosidase-like galactose-binding" evidence="8">
    <location>
        <begin position="92"/>
        <end position="162"/>
    </location>
</feature>
<evidence type="ECO:0000313" key="9">
    <source>
        <dbReference type="EMBL" id="MBP2478039.1"/>
    </source>
</evidence>
<dbReference type="Pfam" id="PF16355">
    <property type="entry name" value="DUF4982"/>
    <property type="match status" value="1"/>
</dbReference>
<dbReference type="InterPro" id="IPR054593">
    <property type="entry name" value="Beta-mannosidase-like_N2"/>
</dbReference>
<dbReference type="InterPro" id="IPR051913">
    <property type="entry name" value="GH2_Domain-Containing"/>
</dbReference>
<name>A0ABS5AN86_9PSEU</name>